<dbReference type="EnsemblPlants" id="AVESA.00010b.r2.3DG0561180.1">
    <property type="protein sequence ID" value="AVESA.00010b.r2.3DG0561180.1.CDS.1"/>
    <property type="gene ID" value="AVESA.00010b.r2.3DG0561180"/>
</dbReference>
<reference evidence="1" key="1">
    <citation type="submission" date="2021-05" db="EMBL/GenBank/DDBJ databases">
        <authorList>
            <person name="Scholz U."/>
            <person name="Mascher M."/>
            <person name="Fiebig A."/>
        </authorList>
    </citation>
    <scope>NUCLEOTIDE SEQUENCE [LARGE SCALE GENOMIC DNA]</scope>
</reference>
<organism evidence="1 2">
    <name type="scientific">Avena sativa</name>
    <name type="common">Oat</name>
    <dbReference type="NCBI Taxonomy" id="4498"/>
    <lineage>
        <taxon>Eukaryota</taxon>
        <taxon>Viridiplantae</taxon>
        <taxon>Streptophyta</taxon>
        <taxon>Embryophyta</taxon>
        <taxon>Tracheophyta</taxon>
        <taxon>Spermatophyta</taxon>
        <taxon>Magnoliopsida</taxon>
        <taxon>Liliopsida</taxon>
        <taxon>Poales</taxon>
        <taxon>Poaceae</taxon>
        <taxon>BOP clade</taxon>
        <taxon>Pooideae</taxon>
        <taxon>Poodae</taxon>
        <taxon>Poeae</taxon>
        <taxon>Poeae Chloroplast Group 1 (Aveneae type)</taxon>
        <taxon>Aveninae</taxon>
        <taxon>Avena</taxon>
    </lineage>
</organism>
<sequence>MAEVEDTMSDIEIEELGNSMKVELRNCISADSVYDGGSQFCLIPRIHEHIRAIDRYSYEPIMFSIGPYHNGSPEVSSMDREKWNHLDYILKLNCEKGLKDYLTIINGLEKRARMCYSGDIKMNKRKFLQTLLLDGCYMLVSLGGSNEFITAGPQRGTASQSHAEIHEEDLTSGHPEIRGKYETEHRSPRKQSTEVEQDTVNSKISKEESSVVEIELCSEINVYETPVGVYEDNAQQIGQWYDMFVTHDLLLLENQIPFFIVEAIYEVVISNKMAPTTMCKSSVVQHIEIYSSFYQTAIRESSRPKDFDHLLHLCHMFFRPSSNQDEHHDHTAQTYIHHFLQLGRDYLSHLASSQHHNFPNRWRRATQYHEAGIEFRMTSYSEHNPHSLLDIKLRNGILEIPFLHVDEETNVLFRNFIALEQTCPQVGNDVTAYIIFMAKLMSMPDDVALLARKGVIAHHMRTDKDVSQLLTRLTKGVVFDFYGNYYLNNLCLALEAYYQNRLHITSIGGRRSDSWCYCAFLHNRRLSLLLSLMLILSKQYMSRHDQCYPPLYGMEGWKVSRYVKIRFASSGKFRLATY</sequence>
<name>A0ACD5W1V4_AVESA</name>
<proteinExistence type="predicted"/>
<accession>A0ACD5W1V4</accession>
<keyword evidence="2" id="KW-1185">Reference proteome</keyword>
<reference evidence="1" key="2">
    <citation type="submission" date="2025-09" db="UniProtKB">
        <authorList>
            <consortium name="EnsemblPlants"/>
        </authorList>
    </citation>
    <scope>IDENTIFICATION</scope>
</reference>
<dbReference type="Proteomes" id="UP001732700">
    <property type="component" value="Chromosome 3D"/>
</dbReference>
<protein>
    <submittedName>
        <fullName evidence="1">Uncharacterized protein</fullName>
    </submittedName>
</protein>
<evidence type="ECO:0000313" key="2">
    <source>
        <dbReference type="Proteomes" id="UP001732700"/>
    </source>
</evidence>
<evidence type="ECO:0000313" key="1">
    <source>
        <dbReference type="EnsemblPlants" id="AVESA.00010b.r2.3DG0561180.1.CDS.1"/>
    </source>
</evidence>